<dbReference type="Pfam" id="PF03795">
    <property type="entry name" value="YCII"/>
    <property type="match status" value="1"/>
</dbReference>
<dbReference type="Proteomes" id="UP000078454">
    <property type="component" value="Unassembled WGS sequence"/>
</dbReference>
<dbReference type="STRING" id="1850517.A8708_03615"/>
<dbReference type="EMBL" id="LYPB01000081">
    <property type="protein sequence ID" value="OAS15680.1"/>
    <property type="molecule type" value="Genomic_DNA"/>
</dbReference>
<gene>
    <name evidence="3" type="ORF">A8708_03615</name>
</gene>
<dbReference type="RefSeq" id="WP_068667956.1">
    <property type="nucleotide sequence ID" value="NZ_LYPB01000081.1"/>
</dbReference>
<dbReference type="PANTHER" id="PTHR35174:SF4">
    <property type="entry name" value="BLL7163 PROTEIN"/>
    <property type="match status" value="1"/>
</dbReference>
<comment type="similarity">
    <text evidence="1">Belongs to the YciI family.</text>
</comment>
<dbReference type="AlphaFoldDB" id="A0A198A3F1"/>
<accession>A0A198A3F1</accession>
<protein>
    <recommendedName>
        <fullName evidence="2">YCII-related domain-containing protein</fullName>
    </recommendedName>
</protein>
<evidence type="ECO:0000313" key="4">
    <source>
        <dbReference type="Proteomes" id="UP000078454"/>
    </source>
</evidence>
<comment type="caution">
    <text evidence="3">The sequence shown here is derived from an EMBL/GenBank/DDBJ whole genome shotgun (WGS) entry which is preliminary data.</text>
</comment>
<dbReference type="InterPro" id="IPR005545">
    <property type="entry name" value="YCII"/>
</dbReference>
<proteinExistence type="inferred from homology"/>
<keyword evidence="4" id="KW-1185">Reference proteome</keyword>
<organism evidence="3 4">
    <name type="scientific">Paenibacillus oryzisoli</name>
    <dbReference type="NCBI Taxonomy" id="1850517"/>
    <lineage>
        <taxon>Bacteria</taxon>
        <taxon>Bacillati</taxon>
        <taxon>Bacillota</taxon>
        <taxon>Bacilli</taxon>
        <taxon>Bacillales</taxon>
        <taxon>Paenibacillaceae</taxon>
        <taxon>Paenibacillus</taxon>
    </lineage>
</organism>
<evidence type="ECO:0000259" key="2">
    <source>
        <dbReference type="Pfam" id="PF03795"/>
    </source>
</evidence>
<evidence type="ECO:0000313" key="3">
    <source>
        <dbReference type="EMBL" id="OAS15680.1"/>
    </source>
</evidence>
<dbReference type="Gene3D" id="3.30.70.1060">
    <property type="entry name" value="Dimeric alpha+beta barrel"/>
    <property type="match status" value="1"/>
</dbReference>
<reference evidence="3 4" key="1">
    <citation type="submission" date="2016-05" db="EMBL/GenBank/DDBJ databases">
        <title>Paenibacillus sp. 1ZS3-15 nov., isolated from the rhizosphere soil.</title>
        <authorList>
            <person name="Zhang X.X."/>
            <person name="Zhang J."/>
        </authorList>
    </citation>
    <scope>NUCLEOTIDE SEQUENCE [LARGE SCALE GENOMIC DNA]</scope>
    <source>
        <strain evidence="3 4">1ZS3-15</strain>
    </source>
</reference>
<name>A0A198A3F1_9BACL</name>
<sequence>MRYILMAKATGFSEARVKMSPTYNDQMSAYKQALASAGVLLAEEELQPSWAGIRICYPSQGGEPTLLAGPFPVSQEFLSAYTLIEVSSEEEALHWALRMPIPADRGEYEIEMRKLEEHSNCIQQRKWQALEADLQEMRYMLQAREQFDEGVNVK</sequence>
<dbReference type="PANTHER" id="PTHR35174">
    <property type="entry name" value="BLL7171 PROTEIN-RELATED"/>
    <property type="match status" value="1"/>
</dbReference>
<evidence type="ECO:0000256" key="1">
    <source>
        <dbReference type="ARBA" id="ARBA00007689"/>
    </source>
</evidence>
<dbReference type="InterPro" id="IPR011008">
    <property type="entry name" value="Dimeric_a/b-barrel"/>
</dbReference>
<dbReference type="SUPFAM" id="SSF54909">
    <property type="entry name" value="Dimeric alpha+beta barrel"/>
    <property type="match status" value="1"/>
</dbReference>
<dbReference type="OrthoDB" id="9795306at2"/>
<feature type="domain" description="YCII-related" evidence="2">
    <location>
        <begin position="1"/>
        <end position="109"/>
    </location>
</feature>